<dbReference type="Gene3D" id="1.20.144.10">
    <property type="entry name" value="Phosphatidic acid phosphatase type 2/haloperoxidase"/>
    <property type="match status" value="1"/>
</dbReference>
<dbReference type="CDD" id="cd03380">
    <property type="entry name" value="PAP2_like_1"/>
    <property type="match status" value="1"/>
</dbReference>
<dbReference type="SUPFAM" id="SSF48317">
    <property type="entry name" value="Acid phosphatase/Vanadium-dependent haloperoxidase"/>
    <property type="match status" value="1"/>
</dbReference>
<proteinExistence type="predicted"/>
<dbReference type="Proteomes" id="UP000500895">
    <property type="component" value="Chromosome"/>
</dbReference>
<dbReference type="SMART" id="SM00014">
    <property type="entry name" value="acidPPc"/>
    <property type="match status" value="1"/>
</dbReference>
<dbReference type="RefSeq" id="WP_094977576.1">
    <property type="nucleotide sequence ID" value="NZ_CP050066.2"/>
</dbReference>
<evidence type="ECO:0000313" key="1">
    <source>
        <dbReference type="EMBL" id="QIP11043.1"/>
    </source>
</evidence>
<dbReference type="InterPro" id="IPR000326">
    <property type="entry name" value="PAP2/HPO"/>
</dbReference>
<name>A0A2U8QCV8_9BRAD</name>
<evidence type="ECO:0000313" key="2">
    <source>
        <dbReference type="Proteomes" id="UP000500895"/>
    </source>
</evidence>
<accession>A0A2U8QCV8</accession>
<protein>
    <submittedName>
        <fullName evidence="1">Phosphatase PAP2 family protein</fullName>
    </submittedName>
</protein>
<gene>
    <name evidence="1" type="ORF">HAV00_25740</name>
</gene>
<dbReference type="AlphaFoldDB" id="A0A2U8QCV8"/>
<dbReference type="EMBL" id="CP050066">
    <property type="protein sequence ID" value="QIP11043.1"/>
    <property type="molecule type" value="Genomic_DNA"/>
</dbReference>
<dbReference type="Pfam" id="PF01569">
    <property type="entry name" value="PAP2"/>
    <property type="match status" value="1"/>
</dbReference>
<organism evidence="1 2">
    <name type="scientific">Bradyrhizobium symbiodeficiens</name>
    <dbReference type="NCBI Taxonomy" id="1404367"/>
    <lineage>
        <taxon>Bacteria</taxon>
        <taxon>Pseudomonadati</taxon>
        <taxon>Pseudomonadota</taxon>
        <taxon>Alphaproteobacteria</taxon>
        <taxon>Hyphomicrobiales</taxon>
        <taxon>Nitrobacteraceae</taxon>
        <taxon>Bradyrhizobium</taxon>
    </lineage>
</organism>
<dbReference type="InterPro" id="IPR036938">
    <property type="entry name" value="PAP2/HPO_sf"/>
</dbReference>
<reference evidence="1 2" key="1">
    <citation type="journal article" date="2020" name="Int. J. Syst. Evol. Microbiol.">
        <title>Description and complete genome sequences of Bradyrhizobium symbiodeficiens sp. nov., a non-symbiotic bacterium associated with legumes native to Canada.</title>
        <authorList>
            <person name="Bromfield E.S.P."/>
            <person name="Cloutier S."/>
            <person name="Nguyen H.D.T."/>
        </authorList>
    </citation>
    <scope>NUCLEOTIDE SEQUENCE [LARGE SCALE GENOMIC DNA]</scope>
    <source>
        <strain evidence="1 2">101S1MB</strain>
    </source>
</reference>
<sequence length="329" mass="36916">MVDALIHAREGTIVVPEISTSPYYYFHAPVLPTTIDDPAQLDRWEPWVRAFTAVGEMLQGITFQVSAADPNSFLVRSPAYVIAEIGRPGESTFKNQIAMVLSWAELRNERATEIMAQVDPQYAFWSSIVYLHPERTRRTFELINMVLQFCVYVEMRFKHALACWRPVEYNAEVQPMITTPGHGSFPSGHATQAYAVAYVLKRLLSLHKATSGFPQIIEQLDRQAARIATNRVVAGVHFPVDSMAGRMLGIALGEYFVGRCLGSTATKRRTFDAGYVDSNPSTDFNPFHADQALNANKFYSETTGGTVTQSLLMKELWDKAYSEVSTRFP</sequence>